<feature type="domain" description="Protein kinase" evidence="7">
    <location>
        <begin position="143"/>
        <end position="505"/>
    </location>
</feature>
<keyword evidence="2 4" id="KW-0547">Nucleotide-binding</keyword>
<evidence type="ECO:0000256" key="1">
    <source>
        <dbReference type="ARBA" id="ARBA00012513"/>
    </source>
</evidence>
<feature type="region of interest" description="Disordered" evidence="6">
    <location>
        <begin position="321"/>
        <end position="474"/>
    </location>
</feature>
<dbReference type="InterPro" id="IPR011009">
    <property type="entry name" value="Kinase-like_dom_sf"/>
</dbReference>
<feature type="compositionally biased region" description="Low complexity" evidence="6">
    <location>
        <begin position="1116"/>
        <end position="1126"/>
    </location>
</feature>
<evidence type="ECO:0000313" key="8">
    <source>
        <dbReference type="EMBL" id="KNC21966.1"/>
    </source>
</evidence>
<evidence type="ECO:0000256" key="2">
    <source>
        <dbReference type="ARBA" id="ARBA00022741"/>
    </source>
</evidence>
<dbReference type="GO" id="GO:0004674">
    <property type="term" value="F:protein serine/threonine kinase activity"/>
    <property type="evidence" value="ECO:0007669"/>
    <property type="project" value="UniProtKB-EC"/>
</dbReference>
<dbReference type="PROSITE" id="PS00108">
    <property type="entry name" value="PROTEIN_KINASE_ST"/>
    <property type="match status" value="1"/>
</dbReference>
<keyword evidence="9" id="KW-1185">Reference proteome</keyword>
<feature type="compositionally biased region" description="Polar residues" evidence="6">
    <location>
        <begin position="425"/>
        <end position="435"/>
    </location>
</feature>
<evidence type="ECO:0000259" key="7">
    <source>
        <dbReference type="PROSITE" id="PS50011"/>
    </source>
</evidence>
<dbReference type="InterPro" id="IPR000719">
    <property type="entry name" value="Prot_kinase_dom"/>
</dbReference>
<feature type="compositionally biased region" description="Polar residues" evidence="6">
    <location>
        <begin position="455"/>
        <end position="467"/>
    </location>
</feature>
<feature type="binding site" evidence="4">
    <location>
        <position position="178"/>
    </location>
    <ligand>
        <name>ATP</name>
        <dbReference type="ChEBI" id="CHEBI:30616"/>
    </ligand>
</feature>
<name>A0A0L0BPN3_LUCCU</name>
<keyword evidence="8" id="KW-0808">Transferase</keyword>
<feature type="compositionally biased region" description="Basic and acidic residues" evidence="6">
    <location>
        <begin position="1"/>
        <end position="13"/>
    </location>
</feature>
<dbReference type="PROSITE" id="PS00107">
    <property type="entry name" value="PROTEIN_KINASE_ATP"/>
    <property type="match status" value="1"/>
</dbReference>
<organism evidence="8 9">
    <name type="scientific">Lucilia cuprina</name>
    <name type="common">Green bottle fly</name>
    <name type="synonym">Australian sheep blowfly</name>
    <dbReference type="NCBI Taxonomy" id="7375"/>
    <lineage>
        <taxon>Eukaryota</taxon>
        <taxon>Metazoa</taxon>
        <taxon>Ecdysozoa</taxon>
        <taxon>Arthropoda</taxon>
        <taxon>Hexapoda</taxon>
        <taxon>Insecta</taxon>
        <taxon>Pterygota</taxon>
        <taxon>Neoptera</taxon>
        <taxon>Endopterygota</taxon>
        <taxon>Diptera</taxon>
        <taxon>Brachycera</taxon>
        <taxon>Muscomorpha</taxon>
        <taxon>Oestroidea</taxon>
        <taxon>Calliphoridae</taxon>
        <taxon>Luciliinae</taxon>
        <taxon>Lucilia</taxon>
    </lineage>
</organism>
<dbReference type="InterPro" id="IPR050235">
    <property type="entry name" value="CK1_Ser-Thr_kinase"/>
</dbReference>
<evidence type="ECO:0000313" key="9">
    <source>
        <dbReference type="Proteomes" id="UP000037069"/>
    </source>
</evidence>
<feature type="compositionally biased region" description="Polar residues" evidence="6">
    <location>
        <begin position="322"/>
        <end position="331"/>
    </location>
</feature>
<feature type="region of interest" description="Disordered" evidence="6">
    <location>
        <begin position="507"/>
        <end position="540"/>
    </location>
</feature>
<dbReference type="EC" id="2.7.11.1" evidence="1"/>
<keyword evidence="5" id="KW-0175">Coiled coil</keyword>
<comment type="caution">
    <text evidence="8">The sequence shown here is derived from an EMBL/GenBank/DDBJ whole genome shotgun (WGS) entry which is preliminary data.</text>
</comment>
<dbReference type="Gene3D" id="1.10.510.10">
    <property type="entry name" value="Transferase(Phosphotransferase) domain 1"/>
    <property type="match status" value="2"/>
</dbReference>
<evidence type="ECO:0000256" key="3">
    <source>
        <dbReference type="ARBA" id="ARBA00022840"/>
    </source>
</evidence>
<feature type="compositionally biased region" description="Basic residues" evidence="6">
    <location>
        <begin position="1071"/>
        <end position="1081"/>
    </location>
</feature>
<feature type="compositionally biased region" description="Basic residues" evidence="6">
    <location>
        <begin position="444"/>
        <end position="454"/>
    </location>
</feature>
<gene>
    <name evidence="8" type="ORF">FF38_12120</name>
</gene>
<feature type="compositionally biased region" description="Low complexity" evidence="6">
    <location>
        <begin position="1090"/>
        <end position="1105"/>
    </location>
</feature>
<dbReference type="SUPFAM" id="SSF56112">
    <property type="entry name" value="Protein kinase-like (PK-like)"/>
    <property type="match status" value="1"/>
</dbReference>
<accession>A0A0L0BPN3</accession>
<dbReference type="STRING" id="7375.A0A0L0BPN3"/>
<dbReference type="EMBL" id="JRES01001567">
    <property type="protein sequence ID" value="KNC21966.1"/>
    <property type="molecule type" value="Genomic_DNA"/>
</dbReference>
<feature type="compositionally biased region" description="Acidic residues" evidence="6">
    <location>
        <begin position="941"/>
        <end position="979"/>
    </location>
</feature>
<feature type="compositionally biased region" description="Low complexity" evidence="6">
    <location>
        <begin position="515"/>
        <end position="525"/>
    </location>
</feature>
<feature type="compositionally biased region" description="Polar residues" evidence="6">
    <location>
        <begin position="82"/>
        <end position="91"/>
    </location>
</feature>
<feature type="region of interest" description="Disordered" evidence="6">
    <location>
        <begin position="941"/>
        <end position="1135"/>
    </location>
</feature>
<feature type="region of interest" description="Disordered" evidence="6">
    <location>
        <begin position="1"/>
        <end position="91"/>
    </location>
</feature>
<feature type="compositionally biased region" description="Acidic residues" evidence="6">
    <location>
        <begin position="393"/>
        <end position="423"/>
    </location>
</feature>
<dbReference type="AlphaFoldDB" id="A0A0L0BPN3"/>
<sequence>MGKRVIESHDNNNQHHHHQQHVTPVTTGQRNIRKRKCNSNLTNSKNLRMNTAASHTNNSYWHENDDEDSSSNDGPPVGLATTPRNTSSKQANNSSILLNNSLNVSLMQNDNNSTVTESPKPVYTLRPSVVNGTVLYDLAQKPWRLGRPIGKGNFGEIFLASDNISIPVTNENAKFVVKIEPHSNGPLFVEIHCLMNTAKKNCTIKNEENTTSEKHEETAAACNNLPKGEPSGIPDYIASGSHYFGNARYRFLVLPRFDRDLHSLIKKCRVHQKSVLTLAIHIINVLENLHDKGYCHNDVKAQNLMISKCKYLQQKQKTTTTSLSNYSNEGSEVNAASGKQQQQQRLKSSKYDDHYEEKQQTTDSGNSSEQEANDDDEDFVVKRKVYNSKDIDRDYEEDDDDDDEEEDESSAEDNDDEDEDFDDGATTNSMNSNSRDTYETPVNKNKRVNTKKTSSRNIVQYSGSNPVRSCRREKPNSIYDEMVKSHYLRPTKRISYSEFFNEDGVSVKSHGHGGNSNSSSDMHSNSSDDESEEFVPLPIRRSIKSTAKKTYTTNLASRRLTRRQEKLLGLNNKRVADMHCSPATDAANDDESNKHKVKTEKHQATSQQEPEWIEIDEERIFLIDYGLASKFIDNGVHRPFVMDQRRAHDGTLEFTSRDAHMGAHSRRSDMECLGYNLLFWSQGYLPWKEAATNQQQEKVHRAKEFLMTDVRELLRQIYGKQVPNYLGEYLHLVGQLAYHERPDYERYRRLFEREYQQLGYSLTEMHLQMHEIQRTCVRVKEEIENKNDFFETNKNNGACNMVLNIMQNLSVGGTPFHERTLSNRVSPKNLRSKSDKKDTKKKKFSWAEILSQDPDQIARERAEKEFDREEELSEVQQPLVRRYQGKPTAHIIAVLAILGRSVKEYEEETNKLEKEYKEKQHKQENKMEVDECDNVKAFKEAEEEMEEDNHNDDDDQRDEEDCQEQQAVEEDDAETDATETSEHFTRRKTTASSTTQKQRTITKRNTKTSSSKTTASRRLILKTPQVTTTPSNTDTNGNTLSATPVCARTRGKRAATTVKKYKSPSLTANKTKAKTTKKRGSAIKSMGRKTSSSTTSGTSVASAAGEIDQHQQDMSNTTNNNNNNNNNKRERRTRRCLMKTDLATSESLQEDDSNSNFSPDVWKINTEAMYTRNCRK</sequence>
<dbReference type="InterPro" id="IPR017441">
    <property type="entry name" value="Protein_kinase_ATP_BS"/>
</dbReference>
<dbReference type="PROSITE" id="PS50011">
    <property type="entry name" value="PROTEIN_KINASE_DOM"/>
    <property type="match status" value="1"/>
</dbReference>
<dbReference type="Gene3D" id="3.30.200.20">
    <property type="entry name" value="Phosphorylase Kinase, domain 1"/>
    <property type="match status" value="1"/>
</dbReference>
<reference evidence="8 9" key="1">
    <citation type="journal article" date="2015" name="Nat. Commun.">
        <title>Lucilia cuprina genome unlocks parasitic fly biology to underpin future interventions.</title>
        <authorList>
            <person name="Anstead C.A."/>
            <person name="Korhonen P.K."/>
            <person name="Young N.D."/>
            <person name="Hall R.S."/>
            <person name="Jex A.R."/>
            <person name="Murali S.C."/>
            <person name="Hughes D.S."/>
            <person name="Lee S.F."/>
            <person name="Perry T."/>
            <person name="Stroehlein A.J."/>
            <person name="Ansell B.R."/>
            <person name="Breugelmans B."/>
            <person name="Hofmann A."/>
            <person name="Qu J."/>
            <person name="Dugan S."/>
            <person name="Lee S.L."/>
            <person name="Chao H."/>
            <person name="Dinh H."/>
            <person name="Han Y."/>
            <person name="Doddapaneni H.V."/>
            <person name="Worley K.C."/>
            <person name="Muzny D.M."/>
            <person name="Ioannidis P."/>
            <person name="Waterhouse R.M."/>
            <person name="Zdobnov E.M."/>
            <person name="James P.J."/>
            <person name="Bagnall N.H."/>
            <person name="Kotze A.C."/>
            <person name="Gibbs R.A."/>
            <person name="Richards S."/>
            <person name="Batterham P."/>
            <person name="Gasser R.B."/>
        </authorList>
    </citation>
    <scope>NUCLEOTIDE SEQUENCE [LARGE SCALE GENOMIC DNA]</scope>
    <source>
        <strain evidence="8 9">LS</strain>
        <tissue evidence="8">Full body</tissue>
    </source>
</reference>
<feature type="region of interest" description="Disordered" evidence="6">
    <location>
        <begin position="571"/>
        <end position="609"/>
    </location>
</feature>
<proteinExistence type="predicted"/>
<feature type="region of interest" description="Disordered" evidence="6">
    <location>
        <begin position="818"/>
        <end position="839"/>
    </location>
</feature>
<dbReference type="FunFam" id="3.30.200.20:FF:000726">
    <property type="entry name" value="Uncharacterized protein, isoform A"/>
    <property type="match status" value="1"/>
</dbReference>
<protein>
    <recommendedName>
        <fullName evidence="1">non-specific serine/threonine protein kinase</fullName>
        <ecNumber evidence="1">2.7.11.1</ecNumber>
    </recommendedName>
</protein>
<keyword evidence="8" id="KW-0418">Kinase</keyword>
<feature type="compositionally biased region" description="Polar residues" evidence="6">
    <location>
        <begin position="1024"/>
        <end position="1042"/>
    </location>
</feature>
<dbReference type="SMART" id="SM00220">
    <property type="entry name" value="S_TKc"/>
    <property type="match status" value="1"/>
</dbReference>
<dbReference type="Proteomes" id="UP000037069">
    <property type="component" value="Unassembled WGS sequence"/>
</dbReference>
<feature type="compositionally biased region" description="Polar residues" evidence="6">
    <location>
        <begin position="361"/>
        <end position="370"/>
    </location>
</feature>
<feature type="compositionally biased region" description="Basic and acidic residues" evidence="6">
    <location>
        <begin position="349"/>
        <end position="360"/>
    </location>
</feature>
<dbReference type="OrthoDB" id="2687620at2759"/>
<evidence type="ECO:0000256" key="4">
    <source>
        <dbReference type="PROSITE-ProRule" id="PRU10141"/>
    </source>
</evidence>
<dbReference type="PANTHER" id="PTHR11909">
    <property type="entry name" value="CASEIN KINASE-RELATED"/>
    <property type="match status" value="1"/>
</dbReference>
<dbReference type="InterPro" id="IPR008271">
    <property type="entry name" value="Ser/Thr_kinase_AS"/>
</dbReference>
<feature type="compositionally biased region" description="Polar residues" evidence="6">
    <location>
        <begin position="38"/>
        <end position="61"/>
    </location>
</feature>
<feature type="coiled-coil region" evidence="5">
    <location>
        <begin position="895"/>
        <end position="925"/>
    </location>
</feature>
<keyword evidence="3 4" id="KW-0067">ATP-binding</keyword>
<dbReference type="GO" id="GO:0005524">
    <property type="term" value="F:ATP binding"/>
    <property type="evidence" value="ECO:0007669"/>
    <property type="project" value="UniProtKB-UniRule"/>
</dbReference>
<evidence type="ECO:0000256" key="6">
    <source>
        <dbReference type="SAM" id="MobiDB-lite"/>
    </source>
</evidence>
<evidence type="ECO:0000256" key="5">
    <source>
        <dbReference type="SAM" id="Coils"/>
    </source>
</evidence>
<feature type="compositionally biased region" description="Low complexity" evidence="6">
    <location>
        <begin position="1007"/>
        <end position="1018"/>
    </location>
</feature>